<dbReference type="RefSeq" id="WP_205109589.1">
    <property type="nucleotide sequence ID" value="NZ_BAAAHT010000002.1"/>
</dbReference>
<dbReference type="EMBL" id="JAFBBU010000001">
    <property type="protein sequence ID" value="MBM7472670.1"/>
    <property type="molecule type" value="Genomic_DNA"/>
</dbReference>
<protein>
    <submittedName>
        <fullName evidence="3">Integral membrane protein</fullName>
    </submittedName>
</protein>
<keyword evidence="2" id="KW-0812">Transmembrane</keyword>
<keyword evidence="4" id="KW-1185">Reference proteome</keyword>
<gene>
    <name evidence="3" type="ORF">JOE66_002304</name>
</gene>
<keyword evidence="2" id="KW-0472">Membrane</keyword>
<dbReference type="InterPro" id="IPR021414">
    <property type="entry name" value="DUF3054"/>
</dbReference>
<feature type="transmembrane region" description="Helical" evidence="2">
    <location>
        <begin position="60"/>
        <end position="81"/>
    </location>
</feature>
<feature type="transmembrane region" description="Helical" evidence="2">
    <location>
        <begin position="34"/>
        <end position="54"/>
    </location>
</feature>
<evidence type="ECO:0000256" key="1">
    <source>
        <dbReference type="SAM" id="MobiDB-lite"/>
    </source>
</evidence>
<feature type="transmembrane region" description="Helical" evidence="2">
    <location>
        <begin position="93"/>
        <end position="114"/>
    </location>
</feature>
<feature type="region of interest" description="Disordered" evidence="1">
    <location>
        <begin position="1"/>
        <end position="27"/>
    </location>
</feature>
<evidence type="ECO:0000313" key="3">
    <source>
        <dbReference type="EMBL" id="MBM7472670.1"/>
    </source>
</evidence>
<keyword evidence="2" id="KW-1133">Transmembrane helix</keyword>
<name>A0ABS2L7I2_9MICO</name>
<proteinExistence type="predicted"/>
<evidence type="ECO:0000256" key="2">
    <source>
        <dbReference type="SAM" id="Phobius"/>
    </source>
</evidence>
<dbReference type="Proteomes" id="UP000776164">
    <property type="component" value="Unassembled WGS sequence"/>
</dbReference>
<evidence type="ECO:0000313" key="4">
    <source>
        <dbReference type="Proteomes" id="UP000776164"/>
    </source>
</evidence>
<reference evidence="3 4" key="1">
    <citation type="submission" date="2021-01" db="EMBL/GenBank/DDBJ databases">
        <title>Sequencing the genomes of 1000 actinobacteria strains.</title>
        <authorList>
            <person name="Klenk H.-P."/>
        </authorList>
    </citation>
    <scope>NUCLEOTIDE SEQUENCE [LARGE SCALE GENOMIC DNA]</scope>
    <source>
        <strain evidence="3 4">DSM 13057</strain>
    </source>
</reference>
<dbReference type="Pfam" id="PF11255">
    <property type="entry name" value="DUF3054"/>
    <property type="match status" value="1"/>
</dbReference>
<organism evidence="3 4">
    <name type="scientific">Subtercola frigoramans</name>
    <dbReference type="NCBI Taxonomy" id="120298"/>
    <lineage>
        <taxon>Bacteria</taxon>
        <taxon>Bacillati</taxon>
        <taxon>Actinomycetota</taxon>
        <taxon>Actinomycetes</taxon>
        <taxon>Micrococcales</taxon>
        <taxon>Microbacteriaceae</taxon>
        <taxon>Subtercola</taxon>
    </lineage>
</organism>
<feature type="transmembrane region" description="Helical" evidence="2">
    <location>
        <begin position="120"/>
        <end position="141"/>
    </location>
</feature>
<sequence>MSESTASPTSSNSTAPDAAPKGARTPRRAAAPRTVLVAAALDVLLLLVFVLIGRNSHDEGFSVLGALNTWWPFLLGLAVGWVATRAWRYPFEVVLPGIPIWLFTVAVGMLFRTISGQGVAVSFVIVTLIVTGVFLLGWRLLARVTVKRRARSAR</sequence>
<accession>A0ABS2L7I2</accession>
<comment type="caution">
    <text evidence="3">The sequence shown here is derived from an EMBL/GenBank/DDBJ whole genome shotgun (WGS) entry which is preliminary data.</text>
</comment>
<feature type="compositionally biased region" description="Low complexity" evidence="1">
    <location>
        <begin position="1"/>
        <end position="20"/>
    </location>
</feature>